<dbReference type="RefSeq" id="WP_176141014.1">
    <property type="nucleotide sequence ID" value="NZ_FUZF01000005.1"/>
</dbReference>
<dbReference type="Pfam" id="PF12969">
    <property type="entry name" value="DUF3857"/>
    <property type="match status" value="1"/>
</dbReference>
<keyword evidence="1" id="KW-0732">Signal</keyword>
<dbReference type="InterPro" id="IPR002931">
    <property type="entry name" value="Transglutaminase-like"/>
</dbReference>
<dbReference type="Gene3D" id="3.10.620.30">
    <property type="match status" value="1"/>
</dbReference>
<organism evidence="4 5">
    <name type="scientific">Sphingobacterium nematocida</name>
    <dbReference type="NCBI Taxonomy" id="1513896"/>
    <lineage>
        <taxon>Bacteria</taxon>
        <taxon>Pseudomonadati</taxon>
        <taxon>Bacteroidota</taxon>
        <taxon>Sphingobacteriia</taxon>
        <taxon>Sphingobacteriales</taxon>
        <taxon>Sphingobacteriaceae</taxon>
        <taxon>Sphingobacterium</taxon>
    </lineage>
</organism>
<dbReference type="InterPro" id="IPR024618">
    <property type="entry name" value="DUF3857"/>
</dbReference>
<feature type="domain" description="Transglutaminase-like" evidence="2">
    <location>
        <begin position="300"/>
        <end position="398"/>
    </location>
</feature>
<sequence length="660" mass="75483">MRHILLALFVLISTSLMAQFEDSPTIRRSDFETKVYEIDTSAHAITLFEHGKTQIDRSESDRSLMVFHHYKTRIRILTKEGYEQANFTIPLYKYGSTFEYITNIKATTYNLVNGKIEGTPLKNKDIFLENRSDFVKLNKFTMPDIQTGSIIELEYTLVSPDIFNFRSWQFQTDIPKLKSDYQVLIPAIYKYNITLKGPLKLSDTRSKLQRECLHLNGNKIDCSDITYFMESIPAFKTEAYMLAPKNYISAVSFELEEMAMSGGGVKSFTKKWSDVDRELMTDKNFGGQLKKTNLLEETLNKSIDAGSSQHDKAKNVFKWIQQNIKWNNIYGKYAQHGIEDALRNKNGNTADINLALVAALNAVGVESYPILVSTRDNGVPNNLHPVISDFNYVIAGVKIQNETYLADATDPLLPFGELPIRFINEKGRIIFSKKSSEWIPLVNNQISSTHYSFDGSLEPTGILKGNLAIVYNGMDAISKRRNILEYPSVEEYEEAVDEKLTSITVKKLNIENLDHNEISLIENFIIEVRVGDEIKGNNFYFNPIFINRTIKNPFNLDERNYHVDLGSKRDESHTITVKLPKGSNIKTSPKNISLVLPENTARYNYKSELIDDTLHVTQHLSLKKAIYNTDEYFGLKELFSRIIQQLKIDHSFNYTADASL</sequence>
<evidence type="ECO:0000313" key="4">
    <source>
        <dbReference type="EMBL" id="SKB63728.1"/>
    </source>
</evidence>
<reference evidence="5" key="1">
    <citation type="submission" date="2017-02" db="EMBL/GenBank/DDBJ databases">
        <authorList>
            <person name="Varghese N."/>
            <person name="Submissions S."/>
        </authorList>
    </citation>
    <scope>NUCLEOTIDE SEQUENCE [LARGE SCALE GENOMIC DNA]</scope>
    <source>
        <strain evidence="5">DSM 24091</strain>
    </source>
</reference>
<protein>
    <submittedName>
        <fullName evidence="4">Transglutaminase-like superfamily protein</fullName>
    </submittedName>
</protein>
<evidence type="ECO:0000256" key="1">
    <source>
        <dbReference type="SAM" id="SignalP"/>
    </source>
</evidence>
<proteinExistence type="predicted"/>
<dbReference type="AlphaFoldDB" id="A0A1T5CW13"/>
<dbReference type="Proteomes" id="UP000190150">
    <property type="component" value="Unassembled WGS sequence"/>
</dbReference>
<evidence type="ECO:0000259" key="2">
    <source>
        <dbReference type="Pfam" id="PF01841"/>
    </source>
</evidence>
<dbReference type="Gene3D" id="2.60.120.1130">
    <property type="match status" value="1"/>
</dbReference>
<name>A0A1T5CW13_9SPHI</name>
<keyword evidence="5" id="KW-1185">Reference proteome</keyword>
<accession>A0A1T5CW13</accession>
<dbReference type="Pfam" id="PF01841">
    <property type="entry name" value="Transglut_core"/>
    <property type="match status" value="1"/>
</dbReference>
<evidence type="ECO:0000259" key="3">
    <source>
        <dbReference type="Pfam" id="PF12969"/>
    </source>
</evidence>
<feature type="signal peptide" evidence="1">
    <location>
        <begin position="1"/>
        <end position="18"/>
    </location>
</feature>
<evidence type="ECO:0000313" key="5">
    <source>
        <dbReference type="Proteomes" id="UP000190150"/>
    </source>
</evidence>
<dbReference type="Gene3D" id="2.60.40.3140">
    <property type="match status" value="1"/>
</dbReference>
<feature type="chain" id="PRO_5012707622" evidence="1">
    <location>
        <begin position="19"/>
        <end position="660"/>
    </location>
</feature>
<gene>
    <name evidence="4" type="ORF">SAMN05660841_01592</name>
</gene>
<dbReference type="STRING" id="1513896.SAMN05660841_01592"/>
<feature type="domain" description="DUF3857" evidence="3">
    <location>
        <begin position="69"/>
        <end position="198"/>
    </location>
</feature>
<dbReference type="EMBL" id="FUZF01000005">
    <property type="protein sequence ID" value="SKB63728.1"/>
    <property type="molecule type" value="Genomic_DNA"/>
</dbReference>